<keyword evidence="3" id="KW-0436">Ligase</keyword>
<sequence length="160" mass="17050">MNDICKLTIVEARKLLDEKKLSSVELTTAYLDNIGEKDSIIMAFLKTMNESALEQSKKADEKILAGDSNALCGIPLGIKDNIMVEGFSATAGSRMLENYKAPYDATVIRFLESVNTIILGKTNCDEFAMGSSTENSAFGATKNPRDLSKVPGGSSGGSAA</sequence>
<dbReference type="PANTHER" id="PTHR11895:SF151">
    <property type="entry name" value="GLUTAMYL-TRNA(GLN) AMIDOTRANSFERASE SUBUNIT A"/>
    <property type="match status" value="1"/>
</dbReference>
<dbReference type="PANTHER" id="PTHR11895">
    <property type="entry name" value="TRANSAMIDASE"/>
    <property type="match status" value="1"/>
</dbReference>
<gene>
    <name evidence="3" type="primary">gatA</name>
    <name evidence="3" type="ORF">COU81_02955</name>
</gene>
<name>A0A2M8KDN9_9BACT</name>
<dbReference type="InterPro" id="IPR036928">
    <property type="entry name" value="AS_sf"/>
</dbReference>
<dbReference type="EC" id="6.3.5.-" evidence="3"/>
<dbReference type="GO" id="GO:0016874">
    <property type="term" value="F:ligase activity"/>
    <property type="evidence" value="ECO:0007669"/>
    <property type="project" value="UniProtKB-KW"/>
</dbReference>
<evidence type="ECO:0000259" key="2">
    <source>
        <dbReference type="Pfam" id="PF01425"/>
    </source>
</evidence>
<reference evidence="4" key="1">
    <citation type="submission" date="2017-09" db="EMBL/GenBank/DDBJ databases">
        <title>Depth-based differentiation of microbial function through sediment-hosted aquifers and enrichment of novel symbionts in the deep terrestrial subsurface.</title>
        <authorList>
            <person name="Probst A.J."/>
            <person name="Ladd B."/>
            <person name="Jarett J.K."/>
            <person name="Geller-Mcgrath D.E."/>
            <person name="Sieber C.M.K."/>
            <person name="Emerson J.B."/>
            <person name="Anantharaman K."/>
            <person name="Thomas B.C."/>
            <person name="Malmstrom R."/>
            <person name="Stieglmeier M."/>
            <person name="Klingl A."/>
            <person name="Woyke T."/>
            <person name="Ryan C.M."/>
            <person name="Banfield J.F."/>
        </authorList>
    </citation>
    <scope>NUCLEOTIDE SEQUENCE [LARGE SCALE GENOMIC DNA]</scope>
</reference>
<dbReference type="InterPro" id="IPR023631">
    <property type="entry name" value="Amidase_dom"/>
</dbReference>
<evidence type="ECO:0000313" key="4">
    <source>
        <dbReference type="Proteomes" id="UP000231450"/>
    </source>
</evidence>
<dbReference type="GO" id="GO:0016740">
    <property type="term" value="F:transferase activity"/>
    <property type="evidence" value="ECO:0007669"/>
    <property type="project" value="UniProtKB-KW"/>
</dbReference>
<dbReference type="EMBL" id="PFDW01000063">
    <property type="protein sequence ID" value="PJE58013.1"/>
    <property type="molecule type" value="Genomic_DNA"/>
</dbReference>
<comment type="caution">
    <text evidence="3">The sequence shown here is derived from an EMBL/GenBank/DDBJ whole genome shotgun (WGS) entry which is preliminary data.</text>
</comment>
<dbReference type="SUPFAM" id="SSF75304">
    <property type="entry name" value="Amidase signature (AS) enzymes"/>
    <property type="match status" value="1"/>
</dbReference>
<keyword evidence="3" id="KW-0808">Transferase</keyword>
<evidence type="ECO:0000256" key="1">
    <source>
        <dbReference type="SAM" id="MobiDB-lite"/>
    </source>
</evidence>
<accession>A0A2M8KDN9</accession>
<dbReference type="Gene3D" id="3.90.1300.10">
    <property type="entry name" value="Amidase signature (AS) domain"/>
    <property type="match status" value="1"/>
</dbReference>
<dbReference type="Proteomes" id="UP000231450">
    <property type="component" value="Unassembled WGS sequence"/>
</dbReference>
<proteinExistence type="predicted"/>
<feature type="region of interest" description="Disordered" evidence="1">
    <location>
        <begin position="137"/>
        <end position="160"/>
    </location>
</feature>
<feature type="domain" description="Amidase" evidence="2">
    <location>
        <begin position="25"/>
        <end position="160"/>
    </location>
</feature>
<feature type="non-terminal residue" evidence="3">
    <location>
        <position position="160"/>
    </location>
</feature>
<dbReference type="InterPro" id="IPR000120">
    <property type="entry name" value="Amidase"/>
</dbReference>
<evidence type="ECO:0000313" key="3">
    <source>
        <dbReference type="EMBL" id="PJE58013.1"/>
    </source>
</evidence>
<dbReference type="Pfam" id="PF01425">
    <property type="entry name" value="Amidase"/>
    <property type="match status" value="1"/>
</dbReference>
<organism evidence="3 4">
    <name type="scientific">Candidatus Portnoybacteria bacterium CG10_big_fil_rev_8_21_14_0_10_36_7</name>
    <dbReference type="NCBI Taxonomy" id="1974812"/>
    <lineage>
        <taxon>Bacteria</taxon>
        <taxon>Candidatus Portnoyibacteriota</taxon>
    </lineage>
</organism>
<dbReference type="AlphaFoldDB" id="A0A2M8KDN9"/>
<protein>
    <submittedName>
        <fullName evidence="3">Asp-tRNA(Asn)/Glu-tRNA(Gln) amidotransferase GatCAB subunit A</fullName>
        <ecNumber evidence="3">6.3.5.-</ecNumber>
    </submittedName>
</protein>